<name>A0A2N2E0U0_9BACT</name>
<dbReference type="EMBL" id="PHAH01000019">
    <property type="protein sequence ID" value="PKM88355.1"/>
    <property type="molecule type" value="Genomic_DNA"/>
</dbReference>
<dbReference type="Gene3D" id="3.10.310.30">
    <property type="match status" value="1"/>
</dbReference>
<evidence type="ECO:0000259" key="1">
    <source>
        <dbReference type="PROSITE" id="PS50880"/>
    </source>
</evidence>
<evidence type="ECO:0000313" key="3">
    <source>
        <dbReference type="Proteomes" id="UP000233325"/>
    </source>
</evidence>
<evidence type="ECO:0000313" key="2">
    <source>
        <dbReference type="EMBL" id="PKM88355.1"/>
    </source>
</evidence>
<feature type="domain" description="Toprim" evidence="1">
    <location>
        <begin position="1"/>
        <end position="56"/>
    </location>
</feature>
<gene>
    <name evidence="2" type="ORF">CVU83_01830</name>
</gene>
<organism evidence="2 3">
    <name type="scientific">Candidatus Falkowbacteria bacterium HGW-Falkowbacteria-2</name>
    <dbReference type="NCBI Taxonomy" id="2013769"/>
    <lineage>
        <taxon>Bacteria</taxon>
        <taxon>Candidatus Falkowiibacteriota</taxon>
    </lineage>
</organism>
<dbReference type="Proteomes" id="UP000233325">
    <property type="component" value="Unassembled WGS sequence"/>
</dbReference>
<dbReference type="InterPro" id="IPR001667">
    <property type="entry name" value="DDH_dom"/>
</dbReference>
<dbReference type="Gene3D" id="3.90.1640.10">
    <property type="entry name" value="inorganic pyrophosphatase (n-terminal core)"/>
    <property type="match status" value="2"/>
</dbReference>
<dbReference type="AlphaFoldDB" id="A0A2N2E0U0"/>
<protein>
    <recommendedName>
        <fullName evidence="1">Toprim domain-containing protein</fullName>
    </recommendedName>
</protein>
<dbReference type="Pfam" id="PF01368">
    <property type="entry name" value="DHH"/>
    <property type="match status" value="1"/>
</dbReference>
<dbReference type="PANTHER" id="PTHR47618">
    <property type="entry name" value="BIFUNCTIONAL OLIGORIBONUCLEASE AND PAP PHOSPHATASE NRNA"/>
    <property type="match status" value="1"/>
</dbReference>
<dbReference type="PANTHER" id="PTHR47618:SF1">
    <property type="entry name" value="BIFUNCTIONAL OLIGORIBONUCLEASE AND PAP PHOSPHATASE NRNA"/>
    <property type="match status" value="1"/>
</dbReference>
<dbReference type="PROSITE" id="PS50880">
    <property type="entry name" value="TOPRIM"/>
    <property type="match status" value="1"/>
</dbReference>
<dbReference type="InterPro" id="IPR006171">
    <property type="entry name" value="TOPRIM_dom"/>
</dbReference>
<comment type="caution">
    <text evidence="2">The sequence shown here is derived from an EMBL/GenBank/DDBJ whole genome shotgun (WGS) entry which is preliminary data.</text>
</comment>
<dbReference type="InterPro" id="IPR038763">
    <property type="entry name" value="DHH_sf"/>
</dbReference>
<reference evidence="2 3" key="1">
    <citation type="journal article" date="2017" name="ISME J.">
        <title>Potential for microbial H2 and metal transformations associated with novel bacteria and archaea in deep terrestrial subsurface sediments.</title>
        <authorList>
            <person name="Hernsdorf A.W."/>
            <person name="Amano Y."/>
            <person name="Miyakawa K."/>
            <person name="Ise K."/>
            <person name="Suzuki Y."/>
            <person name="Anantharaman K."/>
            <person name="Probst A."/>
            <person name="Burstein D."/>
            <person name="Thomas B.C."/>
            <person name="Banfield J.F."/>
        </authorList>
    </citation>
    <scope>NUCLEOTIDE SEQUENCE [LARGE SCALE GENOMIC DNA]</scope>
    <source>
        <strain evidence="2">HGW-Falkowbacteria-2</strain>
    </source>
</reference>
<dbReference type="InterPro" id="IPR051319">
    <property type="entry name" value="Oligoribo/pAp-PDE_c-di-AMP_PDE"/>
</dbReference>
<accession>A0A2N2E0U0</accession>
<proteinExistence type="predicted"/>
<sequence length="387" mass="42936">MLTPEEQIYNQIEKAENILIAFNADWNGDAIASSLALFNYLKKSGKKVEVAAWLGPEETSKEKAVAIWNFLPGFDNIQTSLKNLRKFIVSLDISQAVINQIKYSVDGQRLNFIISPEKGWFKPEDISTSSSGFKHDLIFVIDTPDLESLGQIYDSNVEFFYKTTIINIDHQAGNEEFGQINYLDLNVVSTAEIIYNLLKQDKSGGLDEDVATCILAGIISKTKNFKSANLTPRTLLTSSKLITYGARREEIISQLYRSRPLPALKLWGKLLNNLQSDNEKRLLWSLLSPDESESFDAASIDLTEIIDEIITGVPEAKLILVAFASPQGDSYRVTAFAAKGVSAIEALKVWQGVGNHKIATASIGVSSEHWNNEVIAPIKAKLDKNFG</sequence>
<dbReference type="SUPFAM" id="SSF64182">
    <property type="entry name" value="DHH phosphoesterases"/>
    <property type="match status" value="1"/>
</dbReference>